<evidence type="ECO:0000256" key="2">
    <source>
        <dbReference type="ARBA" id="ARBA00007430"/>
    </source>
</evidence>
<feature type="transmembrane region" description="Helical" evidence="7">
    <location>
        <begin position="270"/>
        <end position="293"/>
    </location>
</feature>
<feature type="transmembrane region" description="Helical" evidence="7">
    <location>
        <begin position="343"/>
        <end position="364"/>
    </location>
</feature>
<feature type="transmembrane region" description="Helical" evidence="7">
    <location>
        <begin position="402"/>
        <end position="422"/>
    </location>
</feature>
<evidence type="ECO:0000313" key="9">
    <source>
        <dbReference type="Proteomes" id="UP000597886"/>
    </source>
</evidence>
<dbReference type="RefSeq" id="WP_171331809.1">
    <property type="nucleotide sequence ID" value="NZ_WVRA01000012.1"/>
</dbReference>
<comment type="caution">
    <text evidence="8">The sequence shown here is derived from an EMBL/GenBank/DDBJ whole genome shotgun (WGS) entry which is preliminary data.</text>
</comment>
<dbReference type="Pfam" id="PF13440">
    <property type="entry name" value="Polysacc_synt_3"/>
    <property type="match status" value="1"/>
</dbReference>
<dbReference type="EMBL" id="WVRA01000012">
    <property type="protein sequence ID" value="NOE20688.1"/>
    <property type="molecule type" value="Genomic_DNA"/>
</dbReference>
<comment type="similarity">
    <text evidence="2">Belongs to the polysaccharide synthase family.</text>
</comment>
<feature type="transmembrane region" description="Helical" evidence="7">
    <location>
        <begin position="163"/>
        <end position="180"/>
    </location>
</feature>
<feature type="transmembrane region" description="Helical" evidence="7">
    <location>
        <begin position="370"/>
        <end position="390"/>
    </location>
</feature>
<dbReference type="PANTHER" id="PTHR30250:SF10">
    <property type="entry name" value="LIPOPOLYSACCHARIDE BIOSYNTHESIS PROTEIN WZXC"/>
    <property type="match status" value="1"/>
</dbReference>
<feature type="transmembrane region" description="Helical" evidence="7">
    <location>
        <begin position="305"/>
        <end position="323"/>
    </location>
</feature>
<feature type="transmembrane region" description="Helical" evidence="7">
    <location>
        <begin position="428"/>
        <end position="449"/>
    </location>
</feature>
<dbReference type="InterPro" id="IPR050833">
    <property type="entry name" value="Poly_Biosynth_Transport"/>
</dbReference>
<comment type="subcellular location">
    <subcellularLocation>
        <location evidence="1">Cell membrane</location>
        <topology evidence="1">Multi-pass membrane protein</topology>
    </subcellularLocation>
</comment>
<evidence type="ECO:0000256" key="6">
    <source>
        <dbReference type="ARBA" id="ARBA00023136"/>
    </source>
</evidence>
<gene>
    <name evidence="8" type="ORF">GS634_21370</name>
</gene>
<dbReference type="CDD" id="cd13127">
    <property type="entry name" value="MATE_tuaB_like"/>
    <property type="match status" value="1"/>
</dbReference>
<protein>
    <submittedName>
        <fullName evidence="8">Oligosaccharide flippase family protein</fullName>
    </submittedName>
</protein>
<keyword evidence="6 7" id="KW-0472">Membrane</keyword>
<keyword evidence="4 7" id="KW-0812">Transmembrane</keyword>
<proteinExistence type="inferred from homology"/>
<organism evidence="8 9">
    <name type="scientific">Ruegeria atlantica</name>
    <dbReference type="NCBI Taxonomy" id="81569"/>
    <lineage>
        <taxon>Bacteria</taxon>
        <taxon>Pseudomonadati</taxon>
        <taxon>Pseudomonadota</taxon>
        <taxon>Alphaproteobacteria</taxon>
        <taxon>Rhodobacterales</taxon>
        <taxon>Roseobacteraceae</taxon>
        <taxon>Ruegeria</taxon>
    </lineage>
</organism>
<feature type="transmembrane region" description="Helical" evidence="7">
    <location>
        <begin position="12"/>
        <end position="45"/>
    </location>
</feature>
<dbReference type="GO" id="GO:0005886">
    <property type="term" value="C:plasma membrane"/>
    <property type="evidence" value="ECO:0007669"/>
    <property type="project" value="UniProtKB-SubCell"/>
</dbReference>
<evidence type="ECO:0000256" key="4">
    <source>
        <dbReference type="ARBA" id="ARBA00022692"/>
    </source>
</evidence>
<feature type="transmembrane region" description="Helical" evidence="7">
    <location>
        <begin position="101"/>
        <end position="123"/>
    </location>
</feature>
<sequence>MSAGIWIEQAFNFIIFAILARILGVEAFGLLAMVAAFVLFSEFLVRETISDILLTHEALSPERLNSVFWLLALLGGMLTVALYLGAGPVSYFYNEPVARELLIGLSPTVLMISLTAVPVAILRREMRFRVLAIRAALGAAVGGVVGIGMALAGYGVWSLVGQRLAMTATNIVMAWGAVSWRPAFHASRDHMRRVLHFSHRILGLRAAELAAVQSPAVIIGAMLGPVPAGYYAIAWRVIETASFLIITPLRTVAQPAFGAAARDGGPATDLLIDVMRLTGFLAFPAFAGLAVLSEPALVLLFGQKWAPAAPVLSLMSVFGMYLCAEKVQQTFCLAAGQPGRLAVLSWVEVALAAGVIVVLAPYGLPVVTAGFVAVFLLVWPLKFANLGHIAGLSGPALMRQHLAPLLLSGGMVAAVQGVVWQLDGLSPALLLLAGTVTGVLAYGLLAFLLQRDRLRLLVSMLGPQGGHLPAADTQGIER</sequence>
<evidence type="ECO:0000256" key="3">
    <source>
        <dbReference type="ARBA" id="ARBA00022475"/>
    </source>
</evidence>
<accession>A0AA90Z0K1</accession>
<evidence type="ECO:0000313" key="8">
    <source>
        <dbReference type="EMBL" id="NOE20688.1"/>
    </source>
</evidence>
<evidence type="ECO:0000256" key="1">
    <source>
        <dbReference type="ARBA" id="ARBA00004651"/>
    </source>
</evidence>
<name>A0AA90Z0K1_9RHOB</name>
<keyword evidence="3" id="KW-1003">Cell membrane</keyword>
<evidence type="ECO:0000256" key="5">
    <source>
        <dbReference type="ARBA" id="ARBA00022989"/>
    </source>
</evidence>
<feature type="transmembrane region" description="Helical" evidence="7">
    <location>
        <begin position="135"/>
        <end position="157"/>
    </location>
</feature>
<dbReference type="AlphaFoldDB" id="A0AA90Z0K1"/>
<reference evidence="8" key="1">
    <citation type="submission" date="2019-12" db="EMBL/GenBank/DDBJ databases">
        <title>Ruegeria JWLKs population differentiation of coral mucus and skeleton niches.</title>
        <authorList>
            <person name="Luo D."/>
        </authorList>
    </citation>
    <scope>NUCLEOTIDE SEQUENCE</scope>
    <source>
        <strain evidence="8">HKCCD6181</strain>
    </source>
</reference>
<feature type="transmembrane region" description="Helical" evidence="7">
    <location>
        <begin position="66"/>
        <end position="86"/>
    </location>
</feature>
<dbReference type="PANTHER" id="PTHR30250">
    <property type="entry name" value="PST FAMILY PREDICTED COLANIC ACID TRANSPORTER"/>
    <property type="match status" value="1"/>
</dbReference>
<dbReference type="Proteomes" id="UP000597886">
    <property type="component" value="Unassembled WGS sequence"/>
</dbReference>
<keyword evidence="5 7" id="KW-1133">Transmembrane helix</keyword>
<evidence type="ECO:0000256" key="7">
    <source>
        <dbReference type="SAM" id="Phobius"/>
    </source>
</evidence>